<evidence type="ECO:0000313" key="3">
    <source>
        <dbReference type="EMBL" id="REF37201.1"/>
    </source>
</evidence>
<comment type="similarity">
    <text evidence="1">Belongs to the class-I pyridoxal-phosphate-dependent aminotransferase family.</text>
</comment>
<proteinExistence type="inferred from homology"/>
<dbReference type="InterPro" id="IPR015424">
    <property type="entry name" value="PyrdxlP-dep_Trfase"/>
</dbReference>
<dbReference type="Pfam" id="PF00155">
    <property type="entry name" value="Aminotran_1_2"/>
    <property type="match status" value="1"/>
</dbReference>
<reference evidence="3 4" key="1">
    <citation type="submission" date="2018-08" db="EMBL/GenBank/DDBJ databases">
        <title>Sequencing the genomes of 1000 actinobacteria strains.</title>
        <authorList>
            <person name="Klenk H.-P."/>
        </authorList>
    </citation>
    <scope>NUCLEOTIDE SEQUENCE [LARGE SCALE GENOMIC DNA]</scope>
    <source>
        <strain evidence="3 4">DSM 22891</strain>
    </source>
</reference>
<dbReference type="Proteomes" id="UP000256485">
    <property type="component" value="Unassembled WGS sequence"/>
</dbReference>
<dbReference type="CDD" id="cd00609">
    <property type="entry name" value="AAT_like"/>
    <property type="match status" value="1"/>
</dbReference>
<evidence type="ECO:0000256" key="1">
    <source>
        <dbReference type="RuleBase" id="RU000481"/>
    </source>
</evidence>
<sequence length="371" mass="39722">MPTFSPHEILTLIDQQPRYELGDSIGPSLRLADLLSPELADLELGYGTCAGDAELRRAIAERYGVGPDDVVVTVGGVHGVFLLSYLLVEPGAQVVMTAPLFPITRTIVESLGADVRVVPLTFDEGYRLTADAVRAHLTPDTRLVSLTTPQNPSGVAIPLSTLREVAHAMAEICPTASLLVDDTYRTAVYGDAPLAHPAVSLGPRVVSVASVSKCHGAAGLRIGWVVTTDAELVAALIMAKAKTVISHSPVSEALALRLFAREDEILAERRSWLAENLAMTEDWVRANSDLVEWVRPDAGATCAIRLGPAVDLDRFRQETAELGAHLAHGEWFDDVPNVSYLGFGFLPPADLKGALDALRRALLASCVRRAG</sequence>
<keyword evidence="4" id="KW-1185">Reference proteome</keyword>
<dbReference type="InterPro" id="IPR015421">
    <property type="entry name" value="PyrdxlP-dep_Trfase_major"/>
</dbReference>
<dbReference type="AlphaFoldDB" id="A0A3D9VIQ8"/>
<name>A0A3D9VIQ8_THECX</name>
<evidence type="ECO:0000259" key="2">
    <source>
        <dbReference type="Pfam" id="PF00155"/>
    </source>
</evidence>
<dbReference type="EMBL" id="QTUC01000001">
    <property type="protein sequence ID" value="REF37201.1"/>
    <property type="molecule type" value="Genomic_DNA"/>
</dbReference>
<dbReference type="GO" id="GO:0008483">
    <property type="term" value="F:transaminase activity"/>
    <property type="evidence" value="ECO:0007669"/>
    <property type="project" value="UniProtKB-KW"/>
</dbReference>
<accession>A0A3D9VIQ8</accession>
<organism evidence="3 4">
    <name type="scientific">Thermasporomyces composti</name>
    <dbReference type="NCBI Taxonomy" id="696763"/>
    <lineage>
        <taxon>Bacteria</taxon>
        <taxon>Bacillati</taxon>
        <taxon>Actinomycetota</taxon>
        <taxon>Actinomycetes</taxon>
        <taxon>Propionibacteriales</taxon>
        <taxon>Nocardioidaceae</taxon>
        <taxon>Thermasporomyces</taxon>
    </lineage>
</organism>
<comment type="cofactor">
    <cofactor evidence="1">
        <name>pyridoxal 5'-phosphate</name>
        <dbReference type="ChEBI" id="CHEBI:597326"/>
    </cofactor>
</comment>
<dbReference type="Gene3D" id="3.90.1150.10">
    <property type="entry name" value="Aspartate Aminotransferase, domain 1"/>
    <property type="match status" value="1"/>
</dbReference>
<protein>
    <recommendedName>
        <fullName evidence="1">Aminotransferase</fullName>
        <ecNumber evidence="1">2.6.1.-</ecNumber>
    </recommendedName>
</protein>
<dbReference type="InterPro" id="IPR015422">
    <property type="entry name" value="PyrdxlP-dep_Trfase_small"/>
</dbReference>
<keyword evidence="1" id="KW-0032">Aminotransferase</keyword>
<comment type="caution">
    <text evidence="3">The sequence shown here is derived from an EMBL/GenBank/DDBJ whole genome shotgun (WGS) entry which is preliminary data.</text>
</comment>
<feature type="domain" description="Aminotransferase class I/classII large" evidence="2">
    <location>
        <begin position="45"/>
        <end position="309"/>
    </location>
</feature>
<keyword evidence="1" id="KW-0808">Transferase</keyword>
<dbReference type="SUPFAM" id="SSF53383">
    <property type="entry name" value="PLP-dependent transferases"/>
    <property type="match status" value="1"/>
</dbReference>
<gene>
    <name evidence="3" type="ORF">DFJ64_2642</name>
</gene>
<dbReference type="PANTHER" id="PTHR43510:SF1">
    <property type="entry name" value="AMINOTRANSFERASE FUNCTION, HYPOTHETICAL (EUROFUNG)"/>
    <property type="match status" value="1"/>
</dbReference>
<dbReference type="OrthoDB" id="9763453at2"/>
<dbReference type="PANTHER" id="PTHR43510">
    <property type="entry name" value="AMINOTRANSFERASE FUNCTION, HYPOTHETICAL (EUROFUNG)"/>
    <property type="match status" value="1"/>
</dbReference>
<dbReference type="InterPro" id="IPR004838">
    <property type="entry name" value="NHTrfase_class1_PyrdxlP-BS"/>
</dbReference>
<dbReference type="PROSITE" id="PS00105">
    <property type="entry name" value="AA_TRANSFER_CLASS_1"/>
    <property type="match status" value="1"/>
</dbReference>
<dbReference type="RefSeq" id="WP_115850701.1">
    <property type="nucleotide sequence ID" value="NZ_QTUC01000001.1"/>
</dbReference>
<dbReference type="GO" id="GO:0030170">
    <property type="term" value="F:pyridoxal phosphate binding"/>
    <property type="evidence" value="ECO:0007669"/>
    <property type="project" value="InterPro"/>
</dbReference>
<dbReference type="Gene3D" id="3.40.640.10">
    <property type="entry name" value="Type I PLP-dependent aspartate aminotransferase-like (Major domain)"/>
    <property type="match status" value="1"/>
</dbReference>
<evidence type="ECO:0000313" key="4">
    <source>
        <dbReference type="Proteomes" id="UP000256485"/>
    </source>
</evidence>
<dbReference type="InterPro" id="IPR004839">
    <property type="entry name" value="Aminotransferase_I/II_large"/>
</dbReference>
<dbReference type="EC" id="2.6.1.-" evidence="1"/>